<evidence type="ECO:0000313" key="2">
    <source>
        <dbReference type="Proteomes" id="UP001175226"/>
    </source>
</evidence>
<keyword evidence="2" id="KW-1185">Reference proteome</keyword>
<organism evidence="1 2">
    <name type="scientific">Armillaria borealis</name>
    <dbReference type="NCBI Taxonomy" id="47425"/>
    <lineage>
        <taxon>Eukaryota</taxon>
        <taxon>Fungi</taxon>
        <taxon>Dikarya</taxon>
        <taxon>Basidiomycota</taxon>
        <taxon>Agaricomycotina</taxon>
        <taxon>Agaricomycetes</taxon>
        <taxon>Agaricomycetidae</taxon>
        <taxon>Agaricales</taxon>
        <taxon>Marasmiineae</taxon>
        <taxon>Physalacriaceae</taxon>
        <taxon>Armillaria</taxon>
    </lineage>
</organism>
<dbReference type="AlphaFoldDB" id="A0AA39JIV2"/>
<proteinExistence type="predicted"/>
<gene>
    <name evidence="1" type="ORF">EV421DRAFT_542183</name>
</gene>
<protein>
    <submittedName>
        <fullName evidence="1">Uncharacterized protein</fullName>
    </submittedName>
</protein>
<accession>A0AA39JIV2</accession>
<comment type="caution">
    <text evidence="1">The sequence shown here is derived from an EMBL/GenBank/DDBJ whole genome shotgun (WGS) entry which is preliminary data.</text>
</comment>
<evidence type="ECO:0000313" key="1">
    <source>
        <dbReference type="EMBL" id="KAK0443264.1"/>
    </source>
</evidence>
<dbReference type="EMBL" id="JAUEPT010000023">
    <property type="protein sequence ID" value="KAK0443264.1"/>
    <property type="molecule type" value="Genomic_DNA"/>
</dbReference>
<name>A0AA39JIV2_9AGAR</name>
<sequence length="198" mass="22310">MRASPRIHCLNITTLSSTFHPYQAVASPRPRKKALVLVNVVPCACSRGHRRRPAVKQSQRLRRFTLNVPHEVSLLRETYATVRSQRYEPSWPQHMACHVRAVDPAVPDWDLAPVHTPHHTPSGPLPATLSLSTKGKIFISARFISNGRRIPWLVADRTRTDVAAACSFLYVRAFKKTPIFIRPCFNCAISPGMNEGDR</sequence>
<dbReference type="Proteomes" id="UP001175226">
    <property type="component" value="Unassembled WGS sequence"/>
</dbReference>
<reference evidence="1" key="1">
    <citation type="submission" date="2023-06" db="EMBL/GenBank/DDBJ databases">
        <authorList>
            <consortium name="Lawrence Berkeley National Laboratory"/>
            <person name="Ahrendt S."/>
            <person name="Sahu N."/>
            <person name="Indic B."/>
            <person name="Wong-Bajracharya J."/>
            <person name="Merenyi Z."/>
            <person name="Ke H.-M."/>
            <person name="Monk M."/>
            <person name="Kocsube S."/>
            <person name="Drula E."/>
            <person name="Lipzen A."/>
            <person name="Balint B."/>
            <person name="Henrissat B."/>
            <person name="Andreopoulos B."/>
            <person name="Martin F.M."/>
            <person name="Harder C.B."/>
            <person name="Rigling D."/>
            <person name="Ford K.L."/>
            <person name="Foster G.D."/>
            <person name="Pangilinan J."/>
            <person name="Papanicolaou A."/>
            <person name="Barry K."/>
            <person name="LaButti K."/>
            <person name="Viragh M."/>
            <person name="Koriabine M."/>
            <person name="Yan M."/>
            <person name="Riley R."/>
            <person name="Champramary S."/>
            <person name="Plett K.L."/>
            <person name="Tsai I.J."/>
            <person name="Slot J."/>
            <person name="Sipos G."/>
            <person name="Plett J."/>
            <person name="Nagy L.G."/>
            <person name="Grigoriev I.V."/>
        </authorList>
    </citation>
    <scope>NUCLEOTIDE SEQUENCE</scope>
    <source>
        <strain evidence="1">FPL87.14</strain>
    </source>
</reference>